<keyword evidence="9" id="KW-0964">Secreted</keyword>
<evidence type="ECO:0000256" key="1">
    <source>
        <dbReference type="ARBA" id="ARBA00000382"/>
    </source>
</evidence>
<evidence type="ECO:0000256" key="13">
    <source>
        <dbReference type="ARBA" id="ARBA00023136"/>
    </source>
</evidence>
<dbReference type="PANTHER" id="PTHR16631:SF13">
    <property type="entry name" value="GLUCAN ENDO-1,3-BETA-GLUCOSIDASE EGLC-RELATED"/>
    <property type="match status" value="1"/>
</dbReference>
<evidence type="ECO:0000256" key="12">
    <source>
        <dbReference type="ARBA" id="ARBA00022801"/>
    </source>
</evidence>
<evidence type="ECO:0000256" key="21">
    <source>
        <dbReference type="ARBA" id="ARBA00032906"/>
    </source>
</evidence>
<evidence type="ECO:0000256" key="17">
    <source>
        <dbReference type="ARBA" id="ARBA00023316"/>
    </source>
</evidence>
<evidence type="ECO:0000256" key="16">
    <source>
        <dbReference type="ARBA" id="ARBA00023288"/>
    </source>
</evidence>
<reference evidence="25" key="1">
    <citation type="submission" date="2016-03" db="EMBL/GenBank/DDBJ databases">
        <title>Updated assembly of Pseudogymnoascus destructans, the fungus causing white-nose syndrome of bats.</title>
        <authorList>
            <person name="Palmer J.M."/>
            <person name="Drees K.P."/>
            <person name="Foster J.T."/>
            <person name="Lindner D.L."/>
        </authorList>
    </citation>
    <scope>NUCLEOTIDE SEQUENCE [LARGE SCALE GENOMIC DNA]</scope>
    <source>
        <strain evidence="25">20631-21</strain>
    </source>
</reference>
<comment type="function">
    <text evidence="19">Glucanases play a role in cell expansion during growth, in cell-cell fusion during mating, and in spore release during sporulation. This enzyme may be involved in beta-glucan degradation and also function biosynthetically as a transglycosylase.</text>
</comment>
<dbReference type="GO" id="GO:0005886">
    <property type="term" value="C:plasma membrane"/>
    <property type="evidence" value="ECO:0007669"/>
    <property type="project" value="UniProtKB-SubCell"/>
</dbReference>
<dbReference type="InterPro" id="IPR017853">
    <property type="entry name" value="GH"/>
</dbReference>
<evidence type="ECO:0000256" key="8">
    <source>
        <dbReference type="ARBA" id="ARBA00022512"/>
    </source>
</evidence>
<gene>
    <name evidence="25" type="ORF">VC83_07327</name>
</gene>
<keyword evidence="11 24" id="KW-0732">Signal</keyword>
<organism evidence="25">
    <name type="scientific">Pseudogymnoascus destructans</name>
    <dbReference type="NCBI Taxonomy" id="655981"/>
    <lineage>
        <taxon>Eukaryota</taxon>
        <taxon>Fungi</taxon>
        <taxon>Dikarya</taxon>
        <taxon>Ascomycota</taxon>
        <taxon>Pezizomycotina</taxon>
        <taxon>Leotiomycetes</taxon>
        <taxon>Thelebolales</taxon>
        <taxon>Thelebolaceae</taxon>
        <taxon>Pseudogymnoascus</taxon>
    </lineage>
</organism>
<dbReference type="GO" id="GO:0009277">
    <property type="term" value="C:fungal-type cell wall"/>
    <property type="evidence" value="ECO:0007669"/>
    <property type="project" value="TreeGrafter"/>
</dbReference>
<keyword evidence="16" id="KW-0449">Lipoprotein</keyword>
<feature type="signal peptide" evidence="24">
    <location>
        <begin position="1"/>
        <end position="16"/>
    </location>
</feature>
<dbReference type="GO" id="GO:0042973">
    <property type="term" value="F:glucan endo-1,3-beta-D-glucosidase activity"/>
    <property type="evidence" value="ECO:0007669"/>
    <property type="project" value="UniProtKB-EC"/>
</dbReference>
<evidence type="ECO:0000256" key="4">
    <source>
        <dbReference type="ARBA" id="ARBA00008773"/>
    </source>
</evidence>
<dbReference type="Pfam" id="PF00332">
    <property type="entry name" value="Glyco_hydro_17"/>
    <property type="match status" value="1"/>
</dbReference>
<dbReference type="eggNOG" id="ENOG502SI3D">
    <property type="taxonomic scope" value="Eukaryota"/>
</dbReference>
<protein>
    <recommendedName>
        <fullName evidence="6">Probable glucan endo-1,3-beta-glucosidase eglC</fullName>
        <ecNumber evidence="5">3.2.1.39</ecNumber>
    </recommendedName>
    <alternativeName>
        <fullName evidence="20">Endo-1,3-beta-glucanase eglC</fullName>
    </alternativeName>
    <alternativeName>
        <fullName evidence="21">Laminarinase eglC</fullName>
    </alternativeName>
</protein>
<dbReference type="VEuPathDB" id="FungiDB:GMDG_07779"/>
<evidence type="ECO:0000256" key="7">
    <source>
        <dbReference type="ARBA" id="ARBA00022475"/>
    </source>
</evidence>
<dbReference type="EMBL" id="KV441403">
    <property type="protein sequence ID" value="OAF56629.1"/>
    <property type="molecule type" value="Genomic_DNA"/>
</dbReference>
<dbReference type="Proteomes" id="UP000077154">
    <property type="component" value="Unassembled WGS sequence"/>
</dbReference>
<evidence type="ECO:0000256" key="15">
    <source>
        <dbReference type="ARBA" id="ARBA00023277"/>
    </source>
</evidence>
<comment type="similarity">
    <text evidence="4 22">Belongs to the glycosyl hydrolase 17 family.</text>
</comment>
<dbReference type="EC" id="3.2.1.39" evidence="5"/>
<dbReference type="InterPro" id="IPR000490">
    <property type="entry name" value="Glyco_hydro_17"/>
</dbReference>
<dbReference type="GO" id="GO:0009986">
    <property type="term" value="C:cell surface"/>
    <property type="evidence" value="ECO:0007669"/>
    <property type="project" value="TreeGrafter"/>
</dbReference>
<feature type="region of interest" description="Disordered" evidence="23">
    <location>
        <begin position="311"/>
        <end position="440"/>
    </location>
</feature>
<dbReference type="GO" id="GO:0005576">
    <property type="term" value="C:extracellular region"/>
    <property type="evidence" value="ECO:0007669"/>
    <property type="project" value="TreeGrafter"/>
</dbReference>
<dbReference type="GO" id="GO:0071555">
    <property type="term" value="P:cell wall organization"/>
    <property type="evidence" value="ECO:0007669"/>
    <property type="project" value="UniProtKB-KW"/>
</dbReference>
<accession>A0A177A2W4</accession>
<feature type="compositionally biased region" description="Gly residues" evidence="23">
    <location>
        <begin position="411"/>
        <end position="425"/>
    </location>
</feature>
<sequence>MRTTASVLALVASASAVHQGFNYGSTNSDGSIRDQQRFQDEFNAAKNLEGVSGFNSARLYTMIQGGTANDPISAIPAAIAADTTLLLGIWASAGQQGINNEIAALKRAIEQYGTDFTSRVTGLSVGSEDLYRLSPTGIAAKSGYGAEPADLVSYIGQVRQAIAGTALSGTPIGHVDTWNDWVNGSNSAVIQAVDWLGVDAYPYFQASMANGVDNGPQLFFDAYDATVGAAGGKDVWITETGWPVSGPVSGQAEASLANAKFFWDKVACPSLGKINTYWYTLQDSYPNTPSPSFGVVGTTLSTKPLFDLSCPSADSTTPASSAKDVASSTGAAPSRIVASGGTLTPTHGADSGAGGVGAGSGSANSSSTLIAVPSSGASTGGAGARTGSGSASPSGGATGGAGSASPSSGASSGGSGGVVGGGASSGSGSNSTGNGTVVSPAPTARPTIVAATGAAPTAGAGAGLAFGAAIMAVVAAF</sequence>
<keyword evidence="18" id="KW-0624">Polysaccharide degradation</keyword>
<evidence type="ECO:0000256" key="22">
    <source>
        <dbReference type="RuleBase" id="RU004335"/>
    </source>
</evidence>
<evidence type="ECO:0000256" key="14">
    <source>
        <dbReference type="ARBA" id="ARBA00023180"/>
    </source>
</evidence>
<feature type="compositionally biased region" description="Gly residues" evidence="23">
    <location>
        <begin position="351"/>
        <end position="360"/>
    </location>
</feature>
<dbReference type="GO" id="GO:0000272">
    <property type="term" value="P:polysaccharide catabolic process"/>
    <property type="evidence" value="ECO:0007669"/>
    <property type="project" value="UniProtKB-KW"/>
</dbReference>
<keyword evidence="13" id="KW-0472">Membrane</keyword>
<dbReference type="SUPFAM" id="SSF51445">
    <property type="entry name" value="(Trans)glycosidases"/>
    <property type="match status" value="1"/>
</dbReference>
<name>A0A177A2W4_9PEZI</name>
<evidence type="ECO:0000256" key="18">
    <source>
        <dbReference type="ARBA" id="ARBA00023326"/>
    </source>
</evidence>
<keyword evidence="15" id="KW-0119">Carbohydrate metabolism</keyword>
<evidence type="ECO:0000256" key="19">
    <source>
        <dbReference type="ARBA" id="ARBA00025152"/>
    </source>
</evidence>
<proteinExistence type="inferred from homology"/>
<dbReference type="GO" id="GO:0098552">
    <property type="term" value="C:side of membrane"/>
    <property type="evidence" value="ECO:0007669"/>
    <property type="project" value="UniProtKB-KW"/>
</dbReference>
<dbReference type="Gene3D" id="3.20.20.80">
    <property type="entry name" value="Glycosidases"/>
    <property type="match status" value="1"/>
</dbReference>
<feature type="compositionally biased region" description="Low complexity" evidence="23">
    <location>
        <begin position="361"/>
        <end position="377"/>
    </location>
</feature>
<feature type="compositionally biased region" description="Low complexity" evidence="23">
    <location>
        <begin position="311"/>
        <end position="322"/>
    </location>
</feature>
<evidence type="ECO:0000256" key="24">
    <source>
        <dbReference type="SAM" id="SignalP"/>
    </source>
</evidence>
<dbReference type="FunFam" id="3.20.20.80:FF:000233">
    <property type="entry name" value="Probable glucan endo-1,3-beta-glucosidase eglC"/>
    <property type="match status" value="1"/>
</dbReference>
<keyword evidence="14" id="KW-0325">Glycoprotein</keyword>
<evidence type="ECO:0000256" key="11">
    <source>
        <dbReference type="ARBA" id="ARBA00022729"/>
    </source>
</evidence>
<evidence type="ECO:0000256" key="2">
    <source>
        <dbReference type="ARBA" id="ARBA00004191"/>
    </source>
</evidence>
<dbReference type="AlphaFoldDB" id="A0A177A2W4"/>
<keyword evidence="8" id="KW-0134">Cell wall</keyword>
<evidence type="ECO:0000256" key="9">
    <source>
        <dbReference type="ARBA" id="ARBA00022525"/>
    </source>
</evidence>
<keyword evidence="17" id="KW-0961">Cell wall biogenesis/degradation</keyword>
<comment type="subcellular location">
    <subcellularLocation>
        <location evidence="3">Cell membrane</location>
        <topology evidence="3">Lipid-anchor</topology>
        <topology evidence="3">GPI-anchor</topology>
    </subcellularLocation>
    <subcellularLocation>
        <location evidence="2">Secreted</location>
        <location evidence="2">Cell wall</location>
    </subcellularLocation>
</comment>
<dbReference type="RefSeq" id="XP_024321923.1">
    <property type="nucleotide sequence ID" value="XM_024470902.1"/>
</dbReference>
<feature type="chain" id="PRO_5008056301" description="Probable glucan endo-1,3-beta-glucosidase eglC" evidence="24">
    <location>
        <begin position="17"/>
        <end position="477"/>
    </location>
</feature>
<evidence type="ECO:0000256" key="3">
    <source>
        <dbReference type="ARBA" id="ARBA00004609"/>
    </source>
</evidence>
<dbReference type="InterPro" id="IPR050732">
    <property type="entry name" value="Beta-glucan_modifiers"/>
</dbReference>
<dbReference type="GeneID" id="36290375"/>
<feature type="compositionally biased region" description="Low complexity" evidence="23">
    <location>
        <begin position="426"/>
        <end position="439"/>
    </location>
</feature>
<evidence type="ECO:0000256" key="6">
    <source>
        <dbReference type="ARBA" id="ARBA00019762"/>
    </source>
</evidence>
<evidence type="ECO:0000313" key="25">
    <source>
        <dbReference type="EMBL" id="OAF56629.1"/>
    </source>
</evidence>
<dbReference type="OrthoDB" id="77201at2759"/>
<evidence type="ECO:0000256" key="5">
    <source>
        <dbReference type="ARBA" id="ARBA00012780"/>
    </source>
</evidence>
<keyword evidence="7" id="KW-1003">Cell membrane</keyword>
<evidence type="ECO:0000256" key="10">
    <source>
        <dbReference type="ARBA" id="ARBA00022622"/>
    </source>
</evidence>
<dbReference type="PANTHER" id="PTHR16631">
    <property type="entry name" value="GLUCAN 1,3-BETA-GLUCOSIDASE"/>
    <property type="match status" value="1"/>
</dbReference>
<keyword evidence="10" id="KW-0336">GPI-anchor</keyword>
<comment type="catalytic activity">
    <reaction evidence="1">
        <text>Hydrolysis of (1-&gt;3)-beta-D-glucosidic linkages in (1-&gt;3)-beta-D-glucans.</text>
        <dbReference type="EC" id="3.2.1.39"/>
    </reaction>
</comment>
<evidence type="ECO:0000256" key="20">
    <source>
        <dbReference type="ARBA" id="ARBA00032134"/>
    </source>
</evidence>
<evidence type="ECO:0000256" key="23">
    <source>
        <dbReference type="SAM" id="MobiDB-lite"/>
    </source>
</evidence>
<keyword evidence="12" id="KW-0378">Hydrolase</keyword>